<dbReference type="PANTHER" id="PTHR45036">
    <property type="entry name" value="METHYLTRANSFERASE LIKE 7B"/>
    <property type="match status" value="1"/>
</dbReference>
<dbReference type="EMBL" id="BOMN01000001">
    <property type="protein sequence ID" value="GIE16946.1"/>
    <property type="molecule type" value="Genomic_DNA"/>
</dbReference>
<protein>
    <recommendedName>
        <fullName evidence="2">Methyltransferase type 11 domain-containing protein</fullName>
    </recommendedName>
</protein>
<feature type="compositionally biased region" description="Polar residues" evidence="1">
    <location>
        <begin position="1"/>
        <end position="13"/>
    </location>
</feature>
<evidence type="ECO:0000313" key="4">
    <source>
        <dbReference type="Proteomes" id="UP000603200"/>
    </source>
</evidence>
<comment type="caution">
    <text evidence="3">The sequence shown here is derived from an EMBL/GenBank/DDBJ whole genome shotgun (WGS) entry which is preliminary data.</text>
</comment>
<proteinExistence type="predicted"/>
<dbReference type="RefSeq" id="WP_203834267.1">
    <property type="nucleotide sequence ID" value="NZ_BAAATV010000001.1"/>
</dbReference>
<gene>
    <name evidence="3" type="ORF">Ahu01nite_000480</name>
</gene>
<accession>A0ABQ3ZEE8</accession>
<dbReference type="CDD" id="cd02440">
    <property type="entry name" value="AdoMet_MTases"/>
    <property type="match status" value="1"/>
</dbReference>
<organism evidence="3 4">
    <name type="scientific">Winogradskya humida</name>
    <dbReference type="NCBI Taxonomy" id="113566"/>
    <lineage>
        <taxon>Bacteria</taxon>
        <taxon>Bacillati</taxon>
        <taxon>Actinomycetota</taxon>
        <taxon>Actinomycetes</taxon>
        <taxon>Micromonosporales</taxon>
        <taxon>Micromonosporaceae</taxon>
        <taxon>Winogradskya</taxon>
    </lineage>
</organism>
<dbReference type="Proteomes" id="UP000603200">
    <property type="component" value="Unassembled WGS sequence"/>
</dbReference>
<feature type="domain" description="Methyltransferase type 11" evidence="2">
    <location>
        <begin position="73"/>
        <end position="165"/>
    </location>
</feature>
<dbReference type="InterPro" id="IPR013216">
    <property type="entry name" value="Methyltransf_11"/>
</dbReference>
<dbReference type="InterPro" id="IPR052356">
    <property type="entry name" value="Thiol_S-MT"/>
</dbReference>
<evidence type="ECO:0000259" key="2">
    <source>
        <dbReference type="Pfam" id="PF08241"/>
    </source>
</evidence>
<dbReference type="Pfam" id="PF08241">
    <property type="entry name" value="Methyltransf_11"/>
    <property type="match status" value="1"/>
</dbReference>
<name>A0ABQ3ZEE8_9ACTN</name>
<dbReference type="InterPro" id="IPR029063">
    <property type="entry name" value="SAM-dependent_MTases_sf"/>
</dbReference>
<reference evidence="3 4" key="1">
    <citation type="submission" date="2021-01" db="EMBL/GenBank/DDBJ databases">
        <title>Whole genome shotgun sequence of Actinoplanes humidus NBRC 14915.</title>
        <authorList>
            <person name="Komaki H."/>
            <person name="Tamura T."/>
        </authorList>
    </citation>
    <scope>NUCLEOTIDE SEQUENCE [LARGE SCALE GENOMIC DNA]</scope>
    <source>
        <strain evidence="3 4">NBRC 14915</strain>
    </source>
</reference>
<dbReference type="Gene3D" id="3.40.50.150">
    <property type="entry name" value="Vaccinia Virus protein VP39"/>
    <property type="match status" value="1"/>
</dbReference>
<dbReference type="SUPFAM" id="SSF53335">
    <property type="entry name" value="S-adenosyl-L-methionine-dependent methyltransferases"/>
    <property type="match status" value="1"/>
</dbReference>
<evidence type="ECO:0000256" key="1">
    <source>
        <dbReference type="SAM" id="MobiDB-lite"/>
    </source>
</evidence>
<sequence length="238" mass="25756">MTDNDVASGNNDVASGPDDLANGPDDVANGFEVHGARGAFNAAFFGVMGPYIEWNVRRHKRRVFAGLPSTVVELGSGVGANLRYLQPGTTLVAIEPNRPMHRRLRAAASRRGVQLDLRERLAESTGLPDRSADAVISSLVLCTVADPAVVLTEVRRILRPGGTFRFVEHVAAPDGTPTRALQRALRRPWAWIFEGCSCERDLAGLLRAAGFTRVDITAIRLHSPFIPFNTQIAGIAHT</sequence>
<feature type="region of interest" description="Disordered" evidence="1">
    <location>
        <begin position="1"/>
        <end position="26"/>
    </location>
</feature>
<keyword evidence="4" id="KW-1185">Reference proteome</keyword>
<dbReference type="PANTHER" id="PTHR45036:SF1">
    <property type="entry name" value="METHYLTRANSFERASE LIKE 7A"/>
    <property type="match status" value="1"/>
</dbReference>
<evidence type="ECO:0000313" key="3">
    <source>
        <dbReference type="EMBL" id="GIE16946.1"/>
    </source>
</evidence>